<organism evidence="1 2">
    <name type="scientific">Catharanthus roseus</name>
    <name type="common">Madagascar periwinkle</name>
    <name type="synonym">Vinca rosea</name>
    <dbReference type="NCBI Taxonomy" id="4058"/>
    <lineage>
        <taxon>Eukaryota</taxon>
        <taxon>Viridiplantae</taxon>
        <taxon>Streptophyta</taxon>
        <taxon>Embryophyta</taxon>
        <taxon>Tracheophyta</taxon>
        <taxon>Spermatophyta</taxon>
        <taxon>Magnoliopsida</taxon>
        <taxon>eudicotyledons</taxon>
        <taxon>Gunneridae</taxon>
        <taxon>Pentapetalae</taxon>
        <taxon>asterids</taxon>
        <taxon>lamiids</taxon>
        <taxon>Gentianales</taxon>
        <taxon>Apocynaceae</taxon>
        <taxon>Rauvolfioideae</taxon>
        <taxon>Vinceae</taxon>
        <taxon>Catharanthinae</taxon>
        <taxon>Catharanthus</taxon>
    </lineage>
</organism>
<reference evidence="2" key="1">
    <citation type="journal article" date="2023" name="Nat. Plants">
        <title>Single-cell RNA sequencing provides a high-resolution roadmap for understanding the multicellular compartmentation of specialized metabolism.</title>
        <authorList>
            <person name="Sun S."/>
            <person name="Shen X."/>
            <person name="Li Y."/>
            <person name="Li Y."/>
            <person name="Wang S."/>
            <person name="Li R."/>
            <person name="Zhang H."/>
            <person name="Shen G."/>
            <person name="Guo B."/>
            <person name="Wei J."/>
            <person name="Xu J."/>
            <person name="St-Pierre B."/>
            <person name="Chen S."/>
            <person name="Sun C."/>
        </authorList>
    </citation>
    <scope>NUCLEOTIDE SEQUENCE [LARGE SCALE GENOMIC DNA]</scope>
</reference>
<evidence type="ECO:0000313" key="2">
    <source>
        <dbReference type="Proteomes" id="UP001060085"/>
    </source>
</evidence>
<sequence length="100" mass="10901">MPYHLAILHRPVLDGERGKGKAGLEERAVQGRGDITSKQQSSPFRTDYNKLATLIETNVKLSALFACNVMAIKVGEGFLSGLYSLRCSTELVGFPSTESQ</sequence>
<protein>
    <submittedName>
        <fullName evidence="1">Uncharacterized protein</fullName>
    </submittedName>
</protein>
<comment type="caution">
    <text evidence="1">The sequence shown here is derived from an EMBL/GenBank/DDBJ whole genome shotgun (WGS) entry which is preliminary data.</text>
</comment>
<dbReference type="Proteomes" id="UP001060085">
    <property type="component" value="Linkage Group LG02"/>
</dbReference>
<name>A0ACC0BTC0_CATRO</name>
<proteinExistence type="predicted"/>
<gene>
    <name evidence="1" type="ORF">M9H77_06786</name>
</gene>
<keyword evidence="2" id="KW-1185">Reference proteome</keyword>
<dbReference type="EMBL" id="CM044702">
    <property type="protein sequence ID" value="KAI5675836.1"/>
    <property type="molecule type" value="Genomic_DNA"/>
</dbReference>
<accession>A0ACC0BTC0</accession>
<evidence type="ECO:0000313" key="1">
    <source>
        <dbReference type="EMBL" id="KAI5675836.1"/>
    </source>
</evidence>